<proteinExistence type="predicted"/>
<dbReference type="SUPFAM" id="SSF46689">
    <property type="entry name" value="Homeodomain-like"/>
    <property type="match status" value="2"/>
</dbReference>
<evidence type="ECO:0000259" key="2">
    <source>
        <dbReference type="PROSITE" id="PS51293"/>
    </source>
</evidence>
<dbReference type="PANTHER" id="PTHR13992:SF39">
    <property type="entry name" value="SMRTER, ISOFORM G"/>
    <property type="match status" value="1"/>
</dbReference>
<feature type="compositionally biased region" description="Basic and acidic residues" evidence="1">
    <location>
        <begin position="490"/>
        <end position="517"/>
    </location>
</feature>
<feature type="compositionally biased region" description="Polar residues" evidence="1">
    <location>
        <begin position="166"/>
        <end position="181"/>
    </location>
</feature>
<dbReference type="AlphaFoldDB" id="C4R511"/>
<feature type="compositionally biased region" description="Low complexity" evidence="1">
    <location>
        <begin position="67"/>
        <end position="87"/>
    </location>
</feature>
<evidence type="ECO:0000256" key="1">
    <source>
        <dbReference type="SAM" id="MobiDB-lite"/>
    </source>
</evidence>
<feature type="compositionally biased region" description="Polar residues" evidence="1">
    <location>
        <begin position="189"/>
        <end position="219"/>
    </location>
</feature>
<dbReference type="FunFam" id="1.10.10.60:FF:000431">
    <property type="entry name" value="Set3C deacetylase complex subunit"/>
    <property type="match status" value="1"/>
</dbReference>
<dbReference type="PANTHER" id="PTHR13992">
    <property type="entry name" value="NUCLEAR RECEPTOR CO-REPRESSOR RELATED NCOR"/>
    <property type="match status" value="1"/>
</dbReference>
<dbReference type="OrthoDB" id="10258692at2759"/>
<dbReference type="InterPro" id="IPR009057">
    <property type="entry name" value="Homeodomain-like_sf"/>
</dbReference>
<dbReference type="RefSeq" id="XP_002492826.1">
    <property type="nucleotide sequence ID" value="XM_002492781.1"/>
</dbReference>
<organism evidence="3 4">
    <name type="scientific">Komagataella phaffii (strain GS115 / ATCC 20864)</name>
    <name type="common">Yeast</name>
    <name type="synonym">Pichia pastoris</name>
    <dbReference type="NCBI Taxonomy" id="644223"/>
    <lineage>
        <taxon>Eukaryota</taxon>
        <taxon>Fungi</taxon>
        <taxon>Dikarya</taxon>
        <taxon>Ascomycota</taxon>
        <taxon>Saccharomycotina</taxon>
        <taxon>Pichiomycetes</taxon>
        <taxon>Pichiales</taxon>
        <taxon>Pichiaceae</taxon>
        <taxon>Komagataella</taxon>
    </lineage>
</organism>
<sequence length="863" mass="99845">MPPLDSNRGNNNPPRDYRRKYESEPVSSNGPRKHSGSSYVERDSHGYHRGSGSNGYYPSKKDFRPTSNGSSQGYSGYNNGYYGSYNNRYREPLPERRSIGESYKPRSNDRIPKDSRYRQQPMIRDYRDSRPYWNNRAGSTERISSSVPSSSRYYNEDSGYGALKKPQSSYAERNNRSSDSPSYGAYSGKLNTLTNKNLESPISSEVSTPRLSTRPSFASASELETKEESKVTRKEAIKEEQEKTVIPTTEEETEKPSLEKVRSTEHANEKSPVSKAVEEPVKMDEKAEIDNPILEQVKLEVNPDVKPDIPQTDTTKEDQLIKPSEHICQKTLDQIDITQPTDTTSAQTETLQPKVDSITSELKIDIKIDNTNINKEPETQPETLYRIPKIEGCIFPMNKLEDKFWSLQTRPKAKVLEHQWYLNDKKIENFTEYPFYIDNLLLHINVLSPTIEKFLQIKDKSVLKKRARLTEEFFSRARQWRQRRHKMDEQLNKLHSKEAAPPIQREEEPDTSRELKPSRRSRHGDFVGTEAEFQEILESLEREKEKDPLYVAQKGAAVIPEMILDPIERETLRFINTNNLITDKDRWAQRIKTDPIDTFTEKEHEMFVEAYIHHPKKFGRISAALGGLRTPEECVLHYYRTKKTKTNFKQVLASRKKGRGKPPRRNKVVLEKKAKTFQEDSDVKLTPEPMKRKRISSSASLNGSEVKKPRGNRAQEQTTTSEELQRKKPHLSSYWSVQEVKMFKVLFGEHGEKWDTISSIMKSKSSTMVKNFYQKKMREDTKKDDEYQTVTDNLETIENTKTPDQVEITTPKVESPENETPTYDLPHISTFYTGNVDQKKQVQEAEETIPHSKVPSIMNLLND</sequence>
<dbReference type="CDD" id="cd00167">
    <property type="entry name" value="SANT"/>
    <property type="match status" value="1"/>
</dbReference>
<dbReference type="GO" id="GO:0006357">
    <property type="term" value="P:regulation of transcription by RNA polymerase II"/>
    <property type="evidence" value="ECO:0007669"/>
    <property type="project" value="TreeGrafter"/>
</dbReference>
<dbReference type="STRING" id="644223.C4R511"/>
<dbReference type="HOGENOM" id="CLU_331785_0_0_1"/>
<feature type="compositionally biased region" description="Basic and acidic residues" evidence="1">
    <location>
        <begin position="88"/>
        <end position="117"/>
    </location>
</feature>
<dbReference type="GeneID" id="8199803"/>
<accession>C4R511</accession>
<gene>
    <name evidence="3" type="ordered locus">PAS_chr3_0600</name>
</gene>
<feature type="region of interest" description="Disordered" evidence="1">
    <location>
        <begin position="1"/>
        <end position="277"/>
    </location>
</feature>
<dbReference type="PROSITE" id="PS51293">
    <property type="entry name" value="SANT"/>
    <property type="match status" value="1"/>
</dbReference>
<dbReference type="KEGG" id="ppa:PAS_chr3_0600"/>
<keyword evidence="4" id="KW-1185">Reference proteome</keyword>
<dbReference type="OMA" id="AYRYEND"/>
<name>C4R511_KOMPG</name>
<dbReference type="eggNOG" id="KOG1878">
    <property type="taxonomic scope" value="Eukaryota"/>
</dbReference>
<feature type="region of interest" description="Disordered" evidence="1">
    <location>
        <begin position="490"/>
        <end position="524"/>
    </location>
</feature>
<feature type="compositionally biased region" description="Basic and acidic residues" evidence="1">
    <location>
        <begin position="223"/>
        <end position="243"/>
    </location>
</feature>
<dbReference type="InterPro" id="IPR017884">
    <property type="entry name" value="SANT_dom"/>
</dbReference>
<dbReference type="InParanoid" id="C4R511"/>
<feature type="domain" description="SANT" evidence="2">
    <location>
        <begin position="594"/>
        <end position="646"/>
    </location>
</feature>
<dbReference type="Proteomes" id="UP000000314">
    <property type="component" value="Chromosome 3"/>
</dbReference>
<dbReference type="Pfam" id="PF00249">
    <property type="entry name" value="Myb_DNA-binding"/>
    <property type="match status" value="2"/>
</dbReference>
<dbReference type="Gene3D" id="1.10.10.60">
    <property type="entry name" value="Homeodomain-like"/>
    <property type="match status" value="2"/>
</dbReference>
<dbReference type="GO" id="GO:0034967">
    <property type="term" value="C:Set3 complex"/>
    <property type="evidence" value="ECO:0007669"/>
    <property type="project" value="TreeGrafter"/>
</dbReference>
<dbReference type="SMART" id="SM00717">
    <property type="entry name" value="SANT"/>
    <property type="match status" value="2"/>
</dbReference>
<dbReference type="InterPro" id="IPR051571">
    <property type="entry name" value="N-CoR_corepressor"/>
</dbReference>
<dbReference type="FunCoup" id="C4R511">
    <property type="interactions" value="141"/>
</dbReference>
<protein>
    <submittedName>
        <fullName evidence="3">Subunit of the Set3C deacetylase complex that interacts directly with the Set3C subunit</fullName>
    </submittedName>
</protein>
<feature type="compositionally biased region" description="Basic and acidic residues" evidence="1">
    <location>
        <begin position="254"/>
        <end position="269"/>
    </location>
</feature>
<dbReference type="EMBL" id="FN392321">
    <property type="protein sequence ID" value="CAY70647.1"/>
    <property type="molecule type" value="Genomic_DNA"/>
</dbReference>
<evidence type="ECO:0000313" key="4">
    <source>
        <dbReference type="Proteomes" id="UP000000314"/>
    </source>
</evidence>
<evidence type="ECO:0000313" key="3">
    <source>
        <dbReference type="EMBL" id="CAY70647.1"/>
    </source>
</evidence>
<reference evidence="3 4" key="1">
    <citation type="journal article" date="2009" name="Nat. Biotechnol.">
        <title>Genome sequence of the recombinant protein production host Pichia pastoris.</title>
        <authorList>
            <person name="De Schutter K."/>
            <person name="Lin Y.C."/>
            <person name="Tiels P."/>
            <person name="Van Hecke A."/>
            <person name="Glinka S."/>
            <person name="Weber-Lehmann J."/>
            <person name="Rouze P."/>
            <person name="Van de Peer Y."/>
            <person name="Callewaert N."/>
        </authorList>
    </citation>
    <scope>NUCLEOTIDE SEQUENCE [LARGE SCALE GENOMIC DNA]</scope>
    <source>
        <strain evidence="4">GS115 / ATCC 20864</strain>
    </source>
</reference>
<dbReference type="InterPro" id="IPR001005">
    <property type="entry name" value="SANT/Myb"/>
</dbReference>
<feature type="region of interest" description="Disordered" evidence="1">
    <location>
        <begin position="680"/>
        <end position="728"/>
    </location>
</feature>